<keyword evidence="1" id="KW-0479">Metal-binding</keyword>
<evidence type="ECO:0000313" key="8">
    <source>
        <dbReference type="Proteomes" id="UP000054498"/>
    </source>
</evidence>
<accession>A0A0D2JS16</accession>
<dbReference type="KEGG" id="mng:MNEG_6168"/>
<keyword evidence="8" id="KW-1185">Reference proteome</keyword>
<dbReference type="InterPro" id="IPR002893">
    <property type="entry name" value="Znf_MYND"/>
</dbReference>
<evidence type="ECO:0000256" key="3">
    <source>
        <dbReference type="ARBA" id="ARBA00022833"/>
    </source>
</evidence>
<organism evidence="7 8">
    <name type="scientific">Monoraphidium neglectum</name>
    <dbReference type="NCBI Taxonomy" id="145388"/>
    <lineage>
        <taxon>Eukaryota</taxon>
        <taxon>Viridiplantae</taxon>
        <taxon>Chlorophyta</taxon>
        <taxon>core chlorophytes</taxon>
        <taxon>Chlorophyceae</taxon>
        <taxon>CS clade</taxon>
        <taxon>Sphaeropleales</taxon>
        <taxon>Selenastraceae</taxon>
        <taxon>Monoraphidium</taxon>
    </lineage>
</organism>
<dbReference type="GeneID" id="25739044"/>
<proteinExistence type="predicted"/>
<dbReference type="EMBL" id="KK101198">
    <property type="protein sequence ID" value="KIZ01793.1"/>
    <property type="molecule type" value="Genomic_DNA"/>
</dbReference>
<dbReference type="OrthoDB" id="550206at2759"/>
<dbReference type="Proteomes" id="UP000054498">
    <property type="component" value="Unassembled WGS sequence"/>
</dbReference>
<dbReference type="Pfam" id="PF01753">
    <property type="entry name" value="zf-MYND"/>
    <property type="match status" value="1"/>
</dbReference>
<evidence type="ECO:0000256" key="2">
    <source>
        <dbReference type="ARBA" id="ARBA00022771"/>
    </source>
</evidence>
<keyword evidence="2 4" id="KW-0863">Zinc-finger</keyword>
<evidence type="ECO:0000256" key="1">
    <source>
        <dbReference type="ARBA" id="ARBA00022723"/>
    </source>
</evidence>
<evidence type="ECO:0000259" key="6">
    <source>
        <dbReference type="PROSITE" id="PS50865"/>
    </source>
</evidence>
<dbReference type="AlphaFoldDB" id="A0A0D2JS16"/>
<dbReference type="PROSITE" id="PS50865">
    <property type="entry name" value="ZF_MYND_2"/>
    <property type="match status" value="1"/>
</dbReference>
<evidence type="ECO:0000313" key="7">
    <source>
        <dbReference type="EMBL" id="KIZ01793.1"/>
    </source>
</evidence>
<feature type="region of interest" description="Disordered" evidence="5">
    <location>
        <begin position="113"/>
        <end position="158"/>
    </location>
</feature>
<evidence type="ECO:0000256" key="5">
    <source>
        <dbReference type="SAM" id="MobiDB-lite"/>
    </source>
</evidence>
<name>A0A0D2JS16_9CHLO</name>
<dbReference type="STRING" id="145388.A0A0D2JS16"/>
<keyword evidence="3" id="KW-0862">Zinc</keyword>
<sequence length="220" mass="23929">MTTKRFIVIEATGSCNHVAAHRAHELFCLATYLGMDPKWVRSWAWVGNPLPQDLLREGPAPAGVTQVEAGSFHPSLTGVMLKAVDDYVSSHPAIVEVVDREREEAGATQEALRRKVLQPDGAAPVDPCSVRAAQQPRGGSTSSNNQEQQRRQQQQQEHLQPQLGCSSCGKVKGDGVQLRSCTGCGGMAKYCSVECQRLDWPAHKTDCKAARGRVTQQARA</sequence>
<dbReference type="Gene3D" id="6.10.140.2220">
    <property type="match status" value="1"/>
</dbReference>
<dbReference type="GO" id="GO:0008270">
    <property type="term" value="F:zinc ion binding"/>
    <property type="evidence" value="ECO:0007669"/>
    <property type="project" value="UniProtKB-KW"/>
</dbReference>
<dbReference type="RefSeq" id="XP_013900812.1">
    <property type="nucleotide sequence ID" value="XM_014045358.1"/>
</dbReference>
<gene>
    <name evidence="7" type="ORF">MNEG_6168</name>
</gene>
<dbReference type="SUPFAM" id="SSF144232">
    <property type="entry name" value="HIT/MYND zinc finger-like"/>
    <property type="match status" value="1"/>
</dbReference>
<protein>
    <recommendedName>
        <fullName evidence="6">MYND-type domain-containing protein</fullName>
    </recommendedName>
</protein>
<feature type="domain" description="MYND-type" evidence="6">
    <location>
        <begin position="165"/>
        <end position="207"/>
    </location>
</feature>
<reference evidence="7 8" key="1">
    <citation type="journal article" date="2013" name="BMC Genomics">
        <title>Reconstruction of the lipid metabolism for the microalga Monoraphidium neglectum from its genome sequence reveals characteristics suitable for biofuel production.</title>
        <authorList>
            <person name="Bogen C."/>
            <person name="Al-Dilaimi A."/>
            <person name="Albersmeier A."/>
            <person name="Wichmann J."/>
            <person name="Grundmann M."/>
            <person name="Rupp O."/>
            <person name="Lauersen K.J."/>
            <person name="Blifernez-Klassen O."/>
            <person name="Kalinowski J."/>
            <person name="Goesmann A."/>
            <person name="Mussgnug J.H."/>
            <person name="Kruse O."/>
        </authorList>
    </citation>
    <scope>NUCLEOTIDE SEQUENCE [LARGE SCALE GENOMIC DNA]</scope>
    <source>
        <strain evidence="7 8">SAG 48.87</strain>
    </source>
</reference>
<evidence type="ECO:0000256" key="4">
    <source>
        <dbReference type="PROSITE-ProRule" id="PRU00134"/>
    </source>
</evidence>